<dbReference type="EMBL" id="AZNH01000042">
    <property type="protein sequence ID" value="KID84407.1"/>
    <property type="molecule type" value="Genomic_DNA"/>
</dbReference>
<dbReference type="AlphaFoldDB" id="A0A0B4GXG5"/>
<accession>A0A0B4GXG5</accession>
<dbReference type="Gene3D" id="1.10.630.10">
    <property type="entry name" value="Cytochrome P450"/>
    <property type="match status" value="1"/>
</dbReference>
<evidence type="ECO:0000256" key="2">
    <source>
        <dbReference type="SAM" id="Phobius"/>
    </source>
</evidence>
<dbReference type="PANTHER" id="PTHR47582">
    <property type="entry name" value="P450, PUTATIVE (EUROFUNG)-RELATED"/>
    <property type="match status" value="1"/>
</dbReference>
<proteinExistence type="predicted"/>
<gene>
    <name evidence="3" type="ORF">MGU_08369</name>
</gene>
<keyword evidence="4" id="KW-1185">Reference proteome</keyword>
<dbReference type="PANTHER" id="PTHR47582:SF1">
    <property type="entry name" value="P450, PUTATIVE (EUROFUNG)-RELATED"/>
    <property type="match status" value="1"/>
</dbReference>
<keyword evidence="2" id="KW-0812">Transmembrane</keyword>
<dbReference type="GO" id="GO:0020037">
    <property type="term" value="F:heme binding"/>
    <property type="evidence" value="ECO:0007669"/>
    <property type="project" value="InterPro"/>
</dbReference>
<evidence type="ECO:0000256" key="1">
    <source>
        <dbReference type="SAM" id="MobiDB-lite"/>
    </source>
</evidence>
<keyword evidence="2" id="KW-0472">Membrane</keyword>
<name>A0A0B4GXG5_METGA</name>
<feature type="region of interest" description="Disordered" evidence="1">
    <location>
        <begin position="377"/>
        <end position="398"/>
    </location>
</feature>
<dbReference type="Proteomes" id="UP000031192">
    <property type="component" value="Unassembled WGS sequence"/>
</dbReference>
<feature type="transmembrane region" description="Helical" evidence="2">
    <location>
        <begin position="298"/>
        <end position="320"/>
    </location>
</feature>
<evidence type="ECO:0000313" key="3">
    <source>
        <dbReference type="EMBL" id="KID84407.1"/>
    </source>
</evidence>
<organism evidence="3 4">
    <name type="scientific">Metarhizium guizhouense (strain ARSEF 977)</name>
    <dbReference type="NCBI Taxonomy" id="1276136"/>
    <lineage>
        <taxon>Eukaryota</taxon>
        <taxon>Fungi</taxon>
        <taxon>Dikarya</taxon>
        <taxon>Ascomycota</taxon>
        <taxon>Pezizomycotina</taxon>
        <taxon>Sordariomycetes</taxon>
        <taxon>Hypocreomycetidae</taxon>
        <taxon>Hypocreales</taxon>
        <taxon>Clavicipitaceae</taxon>
        <taxon>Metarhizium</taxon>
    </lineage>
</organism>
<dbReference type="GO" id="GO:0005506">
    <property type="term" value="F:iron ion binding"/>
    <property type="evidence" value="ECO:0007669"/>
    <property type="project" value="InterPro"/>
</dbReference>
<dbReference type="InterPro" id="IPR036396">
    <property type="entry name" value="Cyt_P450_sf"/>
</dbReference>
<reference evidence="3 4" key="1">
    <citation type="journal article" date="2014" name="Proc. Natl. Acad. Sci. U.S.A.">
        <title>Trajectory and genomic determinants of fungal-pathogen speciation and host adaptation.</title>
        <authorList>
            <person name="Hu X."/>
            <person name="Xiao G."/>
            <person name="Zheng P."/>
            <person name="Shang Y."/>
            <person name="Su Y."/>
            <person name="Zhang X."/>
            <person name="Liu X."/>
            <person name="Zhan S."/>
            <person name="St Leger R.J."/>
            <person name="Wang C."/>
        </authorList>
    </citation>
    <scope>NUCLEOTIDE SEQUENCE [LARGE SCALE GENOMIC DNA]</scope>
    <source>
        <strain evidence="3 4">ARSEF 977</strain>
    </source>
</reference>
<dbReference type="InterPro" id="IPR053007">
    <property type="entry name" value="CYP450_monoxygenase_sec-met"/>
</dbReference>
<evidence type="ECO:0000313" key="4">
    <source>
        <dbReference type="Proteomes" id="UP000031192"/>
    </source>
</evidence>
<dbReference type="GO" id="GO:0016705">
    <property type="term" value="F:oxidoreductase activity, acting on paired donors, with incorporation or reduction of molecular oxygen"/>
    <property type="evidence" value="ECO:0007669"/>
    <property type="project" value="InterPro"/>
</dbReference>
<dbReference type="GO" id="GO:0004497">
    <property type="term" value="F:monooxygenase activity"/>
    <property type="evidence" value="ECO:0007669"/>
    <property type="project" value="InterPro"/>
</dbReference>
<dbReference type="HOGENOM" id="CLU_692770_0_0_1"/>
<protein>
    <submittedName>
        <fullName evidence="3">Cytochrome P450</fullName>
    </submittedName>
</protein>
<dbReference type="SUPFAM" id="SSF48264">
    <property type="entry name" value="Cytochrome P450"/>
    <property type="match status" value="1"/>
</dbReference>
<keyword evidence="2" id="KW-1133">Transmembrane helix</keyword>
<sequence>MVLEQVRDMSQLVQWDEKLLYEQRNSILTALVAAILIYRLLWVYKVNPAEPQLIKPLIPIVGHALSIYKHGWRHFTWIAERTGLPIYQIPVPAGKIIIANTPEVLSSIDKNPKAVAFITIAARVIDRLSGLSALGSKILLDKTVGEDRWDGYMHAVSKGVHATLSLGPDLKAVTDRVAYDLNDSVKKLHGTTTRINILAWFRHEFGMSSTNGIYGPKDPFKDPKVEAGFWAFDDSITDLLISRRLCPQGHNGRVDAWGGFIGYFKNGHHEQGSQLVKGRYRAAVERGMDVDDIGKLEVTMIIGILTNTVPAIFWAVYYVYRDASLPEELRQELMPFSVSSIDSETGCNLDVAGQRSQRQMPFACRNHQRDVAPPNLRHFQPHDHGRHFAQRPVSVEKE</sequence>
<comment type="caution">
    <text evidence="3">The sequence shown here is derived from an EMBL/GenBank/DDBJ whole genome shotgun (WGS) entry which is preliminary data.</text>
</comment>